<dbReference type="InterPro" id="IPR031127">
    <property type="entry name" value="E3_UB_ligase_RBR"/>
</dbReference>
<comment type="caution">
    <text evidence="10">The sequence shown here is derived from an EMBL/GenBank/DDBJ whole genome shotgun (WGS) entry which is preliminary data.</text>
</comment>
<keyword evidence="4" id="KW-0479">Metal-binding</keyword>
<dbReference type="EC" id="2.3.2.31" evidence="2"/>
<keyword evidence="6" id="KW-0863">Zinc-finger</keyword>
<reference evidence="10" key="1">
    <citation type="submission" date="2019-07" db="EMBL/GenBank/DDBJ databases">
        <authorList>
            <person name="Palmer J.M."/>
        </authorList>
    </citation>
    <scope>NUCLEOTIDE SEQUENCE</scope>
    <source>
        <strain evidence="10">PC9</strain>
    </source>
</reference>
<accession>A0A8H6ZJH7</accession>
<name>A0A8H6ZJH7_PLEOS</name>
<dbReference type="CDD" id="cd22584">
    <property type="entry name" value="Rcat_RBR_unk"/>
    <property type="match status" value="1"/>
</dbReference>
<dbReference type="GO" id="GO:0061630">
    <property type="term" value="F:ubiquitin protein ligase activity"/>
    <property type="evidence" value="ECO:0007669"/>
    <property type="project" value="UniProtKB-EC"/>
</dbReference>
<evidence type="ECO:0000256" key="6">
    <source>
        <dbReference type="ARBA" id="ARBA00022771"/>
    </source>
</evidence>
<dbReference type="InterPro" id="IPR044066">
    <property type="entry name" value="TRIAD_supradom"/>
</dbReference>
<evidence type="ECO:0000256" key="3">
    <source>
        <dbReference type="ARBA" id="ARBA00022679"/>
    </source>
</evidence>
<evidence type="ECO:0000256" key="8">
    <source>
        <dbReference type="ARBA" id="ARBA00022833"/>
    </source>
</evidence>
<keyword evidence="7" id="KW-0833">Ubl conjugation pathway</keyword>
<dbReference type="GeneID" id="59381604"/>
<organism evidence="10 11">
    <name type="scientific">Pleurotus ostreatus</name>
    <name type="common">Oyster mushroom</name>
    <name type="synonym">White-rot fungus</name>
    <dbReference type="NCBI Taxonomy" id="5322"/>
    <lineage>
        <taxon>Eukaryota</taxon>
        <taxon>Fungi</taxon>
        <taxon>Dikarya</taxon>
        <taxon>Basidiomycota</taxon>
        <taxon>Agaricomycotina</taxon>
        <taxon>Agaricomycetes</taxon>
        <taxon>Agaricomycetidae</taxon>
        <taxon>Agaricales</taxon>
        <taxon>Pleurotineae</taxon>
        <taxon>Pleurotaceae</taxon>
        <taxon>Pleurotus</taxon>
    </lineage>
</organism>
<evidence type="ECO:0000256" key="4">
    <source>
        <dbReference type="ARBA" id="ARBA00022723"/>
    </source>
</evidence>
<dbReference type="SUPFAM" id="SSF57850">
    <property type="entry name" value="RING/U-box"/>
    <property type="match status" value="1"/>
</dbReference>
<keyword evidence="11" id="KW-1185">Reference proteome</keyword>
<evidence type="ECO:0000256" key="1">
    <source>
        <dbReference type="ARBA" id="ARBA00001798"/>
    </source>
</evidence>
<evidence type="ECO:0000313" key="11">
    <source>
        <dbReference type="Proteomes" id="UP000623687"/>
    </source>
</evidence>
<evidence type="ECO:0000313" key="10">
    <source>
        <dbReference type="EMBL" id="KAF7421264.1"/>
    </source>
</evidence>
<dbReference type="RefSeq" id="XP_036627122.1">
    <property type="nucleotide sequence ID" value="XM_036781267.1"/>
</dbReference>
<dbReference type="EMBL" id="JACETU010000009">
    <property type="protein sequence ID" value="KAF7421264.1"/>
    <property type="molecule type" value="Genomic_DNA"/>
</dbReference>
<evidence type="ECO:0000256" key="2">
    <source>
        <dbReference type="ARBA" id="ARBA00012251"/>
    </source>
</evidence>
<dbReference type="GO" id="GO:0008270">
    <property type="term" value="F:zinc ion binding"/>
    <property type="evidence" value="ECO:0007669"/>
    <property type="project" value="UniProtKB-KW"/>
</dbReference>
<dbReference type="AlphaFoldDB" id="A0A8H6ZJH7"/>
<comment type="catalytic activity">
    <reaction evidence="1">
        <text>[E2 ubiquitin-conjugating enzyme]-S-ubiquitinyl-L-cysteine + [acceptor protein]-L-lysine = [E2 ubiquitin-conjugating enzyme]-L-cysteine + [acceptor protein]-N(6)-ubiquitinyl-L-lysine.</text>
        <dbReference type="EC" id="2.3.2.31"/>
    </reaction>
</comment>
<dbReference type="PANTHER" id="PTHR11685">
    <property type="entry name" value="RBR FAMILY RING FINGER AND IBR DOMAIN-CONTAINING"/>
    <property type="match status" value="1"/>
</dbReference>
<dbReference type="Proteomes" id="UP000623687">
    <property type="component" value="Unassembled WGS sequence"/>
</dbReference>
<feature type="domain" description="RING-type" evidence="9">
    <location>
        <begin position="170"/>
        <end position="362"/>
    </location>
</feature>
<proteinExistence type="predicted"/>
<keyword evidence="3" id="KW-0808">Transferase</keyword>
<dbReference type="PROSITE" id="PS51873">
    <property type="entry name" value="TRIAD"/>
    <property type="match status" value="1"/>
</dbReference>
<evidence type="ECO:0000259" key="9">
    <source>
        <dbReference type="PROSITE" id="PS51873"/>
    </source>
</evidence>
<dbReference type="Gene3D" id="1.20.120.1750">
    <property type="match status" value="1"/>
</dbReference>
<dbReference type="Pfam" id="PF01485">
    <property type="entry name" value="IBR"/>
    <property type="match status" value="2"/>
</dbReference>
<dbReference type="InterPro" id="IPR002867">
    <property type="entry name" value="IBR_dom"/>
</dbReference>
<evidence type="ECO:0000256" key="7">
    <source>
        <dbReference type="ARBA" id="ARBA00022786"/>
    </source>
</evidence>
<sequence>MATADAETFALIARLLLDDINEVERYRKGKRNEGSPPTDEELSFTAQQKEMQDLLSSMQDLRVAQGLNRALTTDDAILSAFDIAERSADDDRRAAIALSSGLPLPPRTDYQQRVEDRGFSLNIPDAPIHAPPKKPSAPPSFVFVRQDEVESTVSINPYRSKPNRPFHSHTAKDCISCMESFTPSHNLRPACGHDWCSRCIVDLVTACLKDESLYPLRCCGQNFVESEILASLRDRRLHSQFRLKAQEFATPPLQRVYCPEPRCSSFLCPASNVKKSVACESCGEMVCLACKSLGHGDEDCVEQAALTELKELAREKGWQTCPGCHAVVELNYGCYHMTCRCRAEFCYICAVPWKQCQCAQWDEERLLDTARQRVANDMGREAMIQPQLYQAQVRQAVNHLRVNHDCQSHRWRYRSGGGRCEECHHNLPQYLLVCRGCGMQACVRCARNRLV</sequence>
<dbReference type="GO" id="GO:0016567">
    <property type="term" value="P:protein ubiquitination"/>
    <property type="evidence" value="ECO:0007669"/>
    <property type="project" value="InterPro"/>
</dbReference>
<protein>
    <recommendedName>
        <fullName evidence="2">RBR-type E3 ubiquitin transferase</fullName>
        <ecNumber evidence="2">2.3.2.31</ecNumber>
    </recommendedName>
</protein>
<keyword evidence="8" id="KW-0862">Zinc</keyword>
<dbReference type="OrthoDB" id="9977870at2759"/>
<dbReference type="VEuPathDB" id="FungiDB:PC9H_011786"/>
<keyword evidence="5" id="KW-0677">Repeat</keyword>
<evidence type="ECO:0000256" key="5">
    <source>
        <dbReference type="ARBA" id="ARBA00022737"/>
    </source>
</evidence>
<gene>
    <name evidence="10" type="ORF">PC9H_011786</name>
</gene>